<dbReference type="SUPFAM" id="SSF52016">
    <property type="entry name" value="LeuD/IlvD-like"/>
    <property type="match status" value="1"/>
</dbReference>
<dbReference type="Pfam" id="PF00330">
    <property type="entry name" value="Aconitase"/>
    <property type="match status" value="1"/>
</dbReference>
<evidence type="ECO:0000256" key="10">
    <source>
        <dbReference type="RuleBase" id="RU361275"/>
    </source>
</evidence>
<evidence type="ECO:0000256" key="4">
    <source>
        <dbReference type="ARBA" id="ARBA00022485"/>
    </source>
</evidence>
<dbReference type="InterPro" id="IPR001030">
    <property type="entry name" value="Acoase/IPM_deHydtase_lsu_aba"/>
</dbReference>
<name>A0A1H7Q8I6_9GAMM</name>
<dbReference type="PRINTS" id="PR00415">
    <property type="entry name" value="ACONITASE"/>
</dbReference>
<dbReference type="EMBL" id="FOBI01000011">
    <property type="protein sequence ID" value="SEL44109.1"/>
    <property type="molecule type" value="Genomic_DNA"/>
</dbReference>
<dbReference type="GO" id="GO:0006099">
    <property type="term" value="P:tricarboxylic acid cycle"/>
    <property type="evidence" value="ECO:0007669"/>
    <property type="project" value="UniProtKB-UniPathway"/>
</dbReference>
<dbReference type="UniPathway" id="UPA00223">
    <property type="reaction ID" value="UER00718"/>
</dbReference>
<evidence type="ECO:0000259" key="12">
    <source>
        <dbReference type="Pfam" id="PF00694"/>
    </source>
</evidence>
<organism evidence="13 14">
    <name type="scientific">Colwellia chukchiensis</name>
    <dbReference type="NCBI Taxonomy" id="641665"/>
    <lineage>
        <taxon>Bacteria</taxon>
        <taxon>Pseudomonadati</taxon>
        <taxon>Pseudomonadota</taxon>
        <taxon>Gammaproteobacteria</taxon>
        <taxon>Alteromonadales</taxon>
        <taxon>Colwelliaceae</taxon>
        <taxon>Colwellia</taxon>
    </lineage>
</organism>
<evidence type="ECO:0000256" key="1">
    <source>
        <dbReference type="ARBA" id="ARBA00001966"/>
    </source>
</evidence>
<proteinExistence type="inferred from homology"/>
<gene>
    <name evidence="13" type="ORF">SAMN05216262_11111</name>
</gene>
<dbReference type="PANTHER" id="PTHR11670">
    <property type="entry name" value="ACONITASE/IRON-RESPONSIVE ELEMENT FAMILY MEMBER"/>
    <property type="match status" value="1"/>
</dbReference>
<evidence type="ECO:0000256" key="5">
    <source>
        <dbReference type="ARBA" id="ARBA00022723"/>
    </source>
</evidence>
<dbReference type="InterPro" id="IPR015931">
    <property type="entry name" value="Acnase/IPM_dHydase_lsu_aba_1/3"/>
</dbReference>
<dbReference type="InterPro" id="IPR015928">
    <property type="entry name" value="Aconitase/3IPM_dehydase_swvl"/>
</dbReference>
<keyword evidence="7 10" id="KW-0411">Iron-sulfur</keyword>
<comment type="catalytic activity">
    <reaction evidence="9 10">
        <text>citrate = D-threo-isocitrate</text>
        <dbReference type="Rhea" id="RHEA:10336"/>
        <dbReference type="ChEBI" id="CHEBI:15562"/>
        <dbReference type="ChEBI" id="CHEBI:16947"/>
        <dbReference type="EC" id="4.2.1.3"/>
    </reaction>
</comment>
<keyword evidence="8 10" id="KW-0456">Lyase</keyword>
<dbReference type="Gene3D" id="6.10.190.10">
    <property type="match status" value="1"/>
</dbReference>
<dbReference type="Pfam" id="PF00694">
    <property type="entry name" value="Aconitase_C"/>
    <property type="match status" value="1"/>
</dbReference>
<dbReference type="InterPro" id="IPR006249">
    <property type="entry name" value="Aconitase/IRP2"/>
</dbReference>
<dbReference type="AlphaFoldDB" id="A0A1H7Q8I6"/>
<dbReference type="InterPro" id="IPR000573">
    <property type="entry name" value="AconitaseA/IPMdHydase_ssu_swvl"/>
</dbReference>
<comment type="similarity">
    <text evidence="3 10">Belongs to the aconitase/IPM isomerase family.</text>
</comment>
<dbReference type="GO" id="GO:0051539">
    <property type="term" value="F:4 iron, 4 sulfur cluster binding"/>
    <property type="evidence" value="ECO:0007669"/>
    <property type="project" value="UniProtKB-KW"/>
</dbReference>
<accession>A0A1H7Q8I6</accession>
<feature type="domain" description="Aconitase/3-isopropylmalate dehydratase large subunit alpha/beta/alpha" evidence="11">
    <location>
        <begin position="88"/>
        <end position="566"/>
    </location>
</feature>
<dbReference type="RefSeq" id="WP_085285323.1">
    <property type="nucleotide sequence ID" value="NZ_FOBI01000011.1"/>
</dbReference>
<dbReference type="NCBIfam" id="NF006757">
    <property type="entry name" value="PRK09277.1"/>
    <property type="match status" value="1"/>
</dbReference>
<evidence type="ECO:0000313" key="14">
    <source>
        <dbReference type="Proteomes" id="UP000199297"/>
    </source>
</evidence>
<dbReference type="InterPro" id="IPR036008">
    <property type="entry name" value="Aconitase_4Fe-4S_dom"/>
</dbReference>
<sequence>MIPINKAAWCERYLANFVDNSLLKSDSPVRYWSLARLAEDFKFNLAEQPFIIKLFLENVMRHYASIDDLAHETVVNTIKQLIANNASANFEFSYLPSRVLMQDYTGVPAIVDLAAMRDAVAAQGGDAKSINPLCPVDLVIDHSVIVDQAGSPAALAYNSQREMERNQERYQFLKWAQHSFDNLQVVPPGRGICHQVNLEYLAQVVRDEDGVLSPDTLIGTDSHTTMINGLGVLGWGVGGIEAEAVMLGQPLSIGAPQVVGVNLQGKLPVGITATDLVLTVTETLRKHGVVGKYVEFYGAGMLSLSIADRATVANMSPEYGATCGVFPIDSKVTDYLKLTNRSPALIARVEAYAKAQQLWYDNPNNNANYSDNIYIDLSAITPSVAGPKRPQDRIALNEIKQATQAAMALSGQAEDNQAKADSADTLASGDIVLAAITSCTNTSNPHVMLQAGLLAKAAVERGLSVPAHVKASLAPGSQVVARYLDSTELQPYLDKLGFNRIGFGCTTCIGNSGPLNGDYEQQVQDHNLSVCSVLSGNRNFEGRIHPSVRLNWLTSPPLVVAFALVGHTRINFDEEPIGTDNQGQAVYLADIWPSEDMVNRALSAITQESYAQSYQDMLVGDDAWERLPTSNSICYDWDSDSTYIVRPPFLDALAENTATAAGQANAKEQGESLIESARILALLGDSITTDHISPAGQINAKTPAGQYLIKRGVEPKHFNSYGTRRGHHEVMVRGTFANNRLQNQIVTPSEGGLTRIFDSAEFDTSTEVSIFEASQYYQQNHIPLVIFAGKEYGTGSSRDWAAKGCQLLGVKAVIAQSFERIHRSNLVGMGIMPLLLPSTMSVADLKLTGQEKITLAFANEEHSQLAPGQPLRLLITNRANDHQATAEIVVTLNIINDLELKYFHAGGVLPYVAREFI</sequence>
<dbReference type="Gene3D" id="3.30.499.10">
    <property type="entry name" value="Aconitase, domain 3"/>
    <property type="match status" value="2"/>
</dbReference>
<dbReference type="OrthoDB" id="9764318at2"/>
<keyword evidence="14" id="KW-1185">Reference proteome</keyword>
<dbReference type="FunFam" id="3.20.19.10:FF:000001">
    <property type="entry name" value="Aconitate hydratase"/>
    <property type="match status" value="1"/>
</dbReference>
<reference evidence="14" key="1">
    <citation type="submission" date="2016-10" db="EMBL/GenBank/DDBJ databases">
        <authorList>
            <person name="Varghese N."/>
            <person name="Submissions S."/>
        </authorList>
    </citation>
    <scope>NUCLEOTIDE SEQUENCE [LARGE SCALE GENOMIC DNA]</scope>
    <source>
        <strain evidence="14">CGMCC 1.9127</strain>
    </source>
</reference>
<evidence type="ECO:0000313" key="13">
    <source>
        <dbReference type="EMBL" id="SEL44109.1"/>
    </source>
</evidence>
<dbReference type="NCBIfam" id="TIGR01341">
    <property type="entry name" value="aconitase_1"/>
    <property type="match status" value="1"/>
</dbReference>
<evidence type="ECO:0000256" key="2">
    <source>
        <dbReference type="ARBA" id="ARBA00004717"/>
    </source>
</evidence>
<comment type="function">
    <text evidence="10">Catalyzes the isomerization of citrate to isocitrate via cis-aconitate.</text>
</comment>
<dbReference type="GO" id="GO:0046872">
    <property type="term" value="F:metal ion binding"/>
    <property type="evidence" value="ECO:0007669"/>
    <property type="project" value="UniProtKB-KW"/>
</dbReference>
<evidence type="ECO:0000256" key="8">
    <source>
        <dbReference type="ARBA" id="ARBA00023239"/>
    </source>
</evidence>
<feature type="domain" description="Aconitase A/isopropylmalate dehydratase small subunit swivel" evidence="12">
    <location>
        <begin position="706"/>
        <end position="837"/>
    </location>
</feature>
<keyword evidence="4 10" id="KW-0004">4Fe-4S</keyword>
<evidence type="ECO:0000259" key="11">
    <source>
        <dbReference type="Pfam" id="PF00330"/>
    </source>
</evidence>
<evidence type="ECO:0000256" key="3">
    <source>
        <dbReference type="ARBA" id="ARBA00007185"/>
    </source>
</evidence>
<dbReference type="PROSITE" id="PS00450">
    <property type="entry name" value="ACONITASE_1"/>
    <property type="match status" value="1"/>
</dbReference>
<comment type="cofactor">
    <cofactor evidence="1">
        <name>[4Fe-4S] cluster</name>
        <dbReference type="ChEBI" id="CHEBI:49883"/>
    </cofactor>
</comment>
<protein>
    <recommendedName>
        <fullName evidence="10">Aconitate hydratase</fullName>
        <shortName evidence="10">Aconitase</shortName>
        <ecNumber evidence="10">4.2.1.3</ecNumber>
    </recommendedName>
</protein>
<evidence type="ECO:0000256" key="9">
    <source>
        <dbReference type="ARBA" id="ARBA00023501"/>
    </source>
</evidence>
<evidence type="ECO:0000256" key="6">
    <source>
        <dbReference type="ARBA" id="ARBA00023004"/>
    </source>
</evidence>
<keyword evidence="5" id="KW-0479">Metal-binding</keyword>
<keyword evidence="6 10" id="KW-0408">Iron</keyword>
<dbReference type="NCBIfam" id="NF009520">
    <property type="entry name" value="PRK12881.1"/>
    <property type="match status" value="1"/>
</dbReference>
<evidence type="ECO:0000256" key="7">
    <source>
        <dbReference type="ARBA" id="ARBA00023014"/>
    </source>
</evidence>
<dbReference type="EC" id="4.2.1.3" evidence="10"/>
<dbReference type="GO" id="GO:0003994">
    <property type="term" value="F:aconitate hydratase activity"/>
    <property type="evidence" value="ECO:0007669"/>
    <property type="project" value="UniProtKB-EC"/>
</dbReference>
<dbReference type="STRING" id="641665.GCA_002104455_00934"/>
<comment type="pathway">
    <text evidence="2">Carbohydrate metabolism; tricarboxylic acid cycle; isocitrate from oxaloacetate: step 2/2.</text>
</comment>
<dbReference type="SUPFAM" id="SSF53732">
    <property type="entry name" value="Aconitase iron-sulfur domain"/>
    <property type="match status" value="1"/>
</dbReference>
<dbReference type="Proteomes" id="UP000199297">
    <property type="component" value="Unassembled WGS sequence"/>
</dbReference>
<dbReference type="InterPro" id="IPR018136">
    <property type="entry name" value="Aconitase_4Fe-4S_BS"/>
</dbReference>
<dbReference type="Gene3D" id="3.20.19.10">
    <property type="entry name" value="Aconitase, domain 4"/>
    <property type="match status" value="1"/>
</dbReference>